<evidence type="ECO:0000256" key="6">
    <source>
        <dbReference type="ARBA" id="ARBA00023170"/>
    </source>
</evidence>
<keyword evidence="6" id="KW-0675">Receptor</keyword>
<dbReference type="PANTHER" id="PTHR48063">
    <property type="entry name" value="LRR RECEPTOR-LIKE KINASE"/>
    <property type="match status" value="1"/>
</dbReference>
<evidence type="ECO:0000256" key="3">
    <source>
        <dbReference type="ARBA" id="ARBA00022729"/>
    </source>
</evidence>
<dbReference type="PANTHER" id="PTHR48063:SF112">
    <property type="entry name" value="RECEPTOR LIKE PROTEIN 30-LIKE"/>
    <property type="match status" value="1"/>
</dbReference>
<dbReference type="AlphaFoldDB" id="A0AAV5LKT3"/>
<keyword evidence="7" id="KW-0325">Glycoprotein</keyword>
<keyword evidence="3" id="KW-0732">Signal</keyword>
<evidence type="ECO:0000313" key="8">
    <source>
        <dbReference type="EMBL" id="GKV37443.1"/>
    </source>
</evidence>
<dbReference type="Pfam" id="PF00560">
    <property type="entry name" value="LRR_1"/>
    <property type="match status" value="3"/>
</dbReference>
<comment type="caution">
    <text evidence="8">The sequence shown here is derived from an EMBL/GenBank/DDBJ whole genome shotgun (WGS) entry which is preliminary data.</text>
</comment>
<gene>
    <name evidence="8" type="ORF">SLEP1_g45474</name>
</gene>
<evidence type="ECO:0000256" key="1">
    <source>
        <dbReference type="ARBA" id="ARBA00004479"/>
    </source>
</evidence>
<proteinExistence type="predicted"/>
<evidence type="ECO:0000256" key="7">
    <source>
        <dbReference type="ARBA" id="ARBA00023180"/>
    </source>
</evidence>
<evidence type="ECO:0000256" key="2">
    <source>
        <dbReference type="ARBA" id="ARBA00022692"/>
    </source>
</evidence>
<dbReference type="Proteomes" id="UP001054252">
    <property type="component" value="Unassembled WGS sequence"/>
</dbReference>
<evidence type="ECO:0000256" key="5">
    <source>
        <dbReference type="ARBA" id="ARBA00023136"/>
    </source>
</evidence>
<accession>A0AAV5LKT3</accession>
<name>A0AAV5LKT3_9ROSI</name>
<keyword evidence="2" id="KW-0812">Transmembrane</keyword>
<dbReference type="GO" id="GO:0016020">
    <property type="term" value="C:membrane"/>
    <property type="evidence" value="ECO:0007669"/>
    <property type="project" value="UniProtKB-SubCell"/>
</dbReference>
<evidence type="ECO:0000313" key="9">
    <source>
        <dbReference type="Proteomes" id="UP001054252"/>
    </source>
</evidence>
<dbReference type="FunFam" id="3.80.10.10:FF:000221">
    <property type="entry name" value="Leucine-rich repeat receptor-like protein kinase PXL1"/>
    <property type="match status" value="1"/>
</dbReference>
<sequence>MLESIDLSGNQLSGSIPDNIEQLSKLVSIYLYDNQLSGSIPDSIGQLSKVKSINLSGNQLNGSIPDSIWQLSKLVNISLSDNNLTRKIPPCFGKFWIMVNATQLIHDIDYAYWDEATLMEVVKGRYLEYTRKTLRFEISLDLSRKIPEKIEQMENLESLNFSKNGLLGTILNNMSSLTKLSHLNLSYNNLLGLIPTSYQLQTLDDPTMYVGNPQLYGAHDPTMYAGNPQLCGALLLKKCSNDALALTTASFKDNDKTTLKKCDFTLL</sequence>
<keyword evidence="5" id="KW-0472">Membrane</keyword>
<comment type="subcellular location">
    <subcellularLocation>
        <location evidence="1">Membrane</location>
        <topology evidence="1">Single-pass type I membrane protein</topology>
    </subcellularLocation>
</comment>
<organism evidence="8 9">
    <name type="scientific">Rubroshorea leprosula</name>
    <dbReference type="NCBI Taxonomy" id="152421"/>
    <lineage>
        <taxon>Eukaryota</taxon>
        <taxon>Viridiplantae</taxon>
        <taxon>Streptophyta</taxon>
        <taxon>Embryophyta</taxon>
        <taxon>Tracheophyta</taxon>
        <taxon>Spermatophyta</taxon>
        <taxon>Magnoliopsida</taxon>
        <taxon>eudicotyledons</taxon>
        <taxon>Gunneridae</taxon>
        <taxon>Pentapetalae</taxon>
        <taxon>rosids</taxon>
        <taxon>malvids</taxon>
        <taxon>Malvales</taxon>
        <taxon>Dipterocarpaceae</taxon>
        <taxon>Rubroshorea</taxon>
    </lineage>
</organism>
<keyword evidence="4" id="KW-1133">Transmembrane helix</keyword>
<evidence type="ECO:0000256" key="4">
    <source>
        <dbReference type="ARBA" id="ARBA00022989"/>
    </source>
</evidence>
<dbReference type="InterPro" id="IPR001611">
    <property type="entry name" value="Leu-rich_rpt"/>
</dbReference>
<dbReference type="EMBL" id="BPVZ01000122">
    <property type="protein sequence ID" value="GKV37443.1"/>
    <property type="molecule type" value="Genomic_DNA"/>
</dbReference>
<keyword evidence="9" id="KW-1185">Reference proteome</keyword>
<dbReference type="PRINTS" id="PR00019">
    <property type="entry name" value="LEURICHRPT"/>
</dbReference>
<dbReference type="Gene3D" id="3.80.10.10">
    <property type="entry name" value="Ribonuclease Inhibitor"/>
    <property type="match status" value="1"/>
</dbReference>
<reference evidence="8 9" key="1">
    <citation type="journal article" date="2021" name="Commun. Biol.">
        <title>The genome of Shorea leprosula (Dipterocarpaceae) highlights the ecological relevance of drought in aseasonal tropical rainforests.</title>
        <authorList>
            <person name="Ng K.K.S."/>
            <person name="Kobayashi M.J."/>
            <person name="Fawcett J.A."/>
            <person name="Hatakeyama M."/>
            <person name="Paape T."/>
            <person name="Ng C.H."/>
            <person name="Ang C.C."/>
            <person name="Tnah L.H."/>
            <person name="Lee C.T."/>
            <person name="Nishiyama T."/>
            <person name="Sese J."/>
            <person name="O'Brien M.J."/>
            <person name="Copetti D."/>
            <person name="Mohd Noor M.I."/>
            <person name="Ong R.C."/>
            <person name="Putra M."/>
            <person name="Sireger I.Z."/>
            <person name="Indrioko S."/>
            <person name="Kosugi Y."/>
            <person name="Izuno A."/>
            <person name="Isagi Y."/>
            <person name="Lee S.L."/>
            <person name="Shimizu K.K."/>
        </authorList>
    </citation>
    <scope>NUCLEOTIDE SEQUENCE [LARGE SCALE GENOMIC DNA]</scope>
    <source>
        <strain evidence="8">214</strain>
    </source>
</reference>
<dbReference type="InterPro" id="IPR046956">
    <property type="entry name" value="RLP23-like"/>
</dbReference>
<protein>
    <submittedName>
        <fullName evidence="8">Uncharacterized protein</fullName>
    </submittedName>
</protein>
<dbReference type="SUPFAM" id="SSF52058">
    <property type="entry name" value="L domain-like"/>
    <property type="match status" value="1"/>
</dbReference>
<dbReference type="Pfam" id="PF13855">
    <property type="entry name" value="LRR_8"/>
    <property type="match status" value="1"/>
</dbReference>
<dbReference type="InterPro" id="IPR032675">
    <property type="entry name" value="LRR_dom_sf"/>
</dbReference>